<dbReference type="InterPro" id="IPR016162">
    <property type="entry name" value="Ald_DH_N"/>
</dbReference>
<dbReference type="EMBL" id="LSSL01007623">
    <property type="protein sequence ID" value="OLY77866.1"/>
    <property type="molecule type" value="Genomic_DNA"/>
</dbReference>
<dbReference type="InterPro" id="IPR050740">
    <property type="entry name" value="Aldehyde_DH_Superfamily"/>
</dbReference>
<sequence>MISSTSPVSSIKLADGFSDPSLFSFSSNLVSLANDTHFEVKDPANLNVIGTLPDMGAAETRAAIDLAAETFTTFSKTTARERKAVMDKWYALIMENQADLARMVSLESGKPLKEAVSEVAYGASFIDWFAAETLRVDGETLPQIAANQRIIVLRVPVGVVGVITPWNFPLAMITRKVGA</sequence>
<dbReference type="FunFam" id="3.40.605.10:FF:000063">
    <property type="entry name" value="Succinate-semialdehyde dehydrogenase, mitochondrial"/>
    <property type="match status" value="1"/>
</dbReference>
<dbReference type="Gene3D" id="3.40.605.10">
    <property type="entry name" value="Aldehyde Dehydrogenase, Chain A, domain 1"/>
    <property type="match status" value="1"/>
</dbReference>
<keyword evidence="4" id="KW-1185">Reference proteome</keyword>
<evidence type="ECO:0000256" key="1">
    <source>
        <dbReference type="ARBA" id="ARBA00023002"/>
    </source>
</evidence>
<dbReference type="GO" id="GO:0004777">
    <property type="term" value="F:succinate-semialdehyde dehydrogenase (NAD+) activity"/>
    <property type="evidence" value="ECO:0007669"/>
    <property type="project" value="TreeGrafter"/>
</dbReference>
<proteinExistence type="predicted"/>
<evidence type="ECO:0000313" key="4">
    <source>
        <dbReference type="Proteomes" id="UP000187455"/>
    </source>
</evidence>
<organism evidence="3 4">
    <name type="scientific">Smittium mucronatum</name>
    <dbReference type="NCBI Taxonomy" id="133383"/>
    <lineage>
        <taxon>Eukaryota</taxon>
        <taxon>Fungi</taxon>
        <taxon>Fungi incertae sedis</taxon>
        <taxon>Zoopagomycota</taxon>
        <taxon>Kickxellomycotina</taxon>
        <taxon>Harpellomycetes</taxon>
        <taxon>Harpellales</taxon>
        <taxon>Legeriomycetaceae</taxon>
        <taxon>Smittium</taxon>
    </lineage>
</organism>
<evidence type="ECO:0000259" key="2">
    <source>
        <dbReference type="Pfam" id="PF00171"/>
    </source>
</evidence>
<keyword evidence="1" id="KW-0560">Oxidoreductase</keyword>
<dbReference type="InterPro" id="IPR016161">
    <property type="entry name" value="Ald_DH/histidinol_DH"/>
</dbReference>
<comment type="caution">
    <text evidence="3">The sequence shown here is derived from an EMBL/GenBank/DDBJ whole genome shotgun (WGS) entry which is preliminary data.</text>
</comment>
<dbReference type="Proteomes" id="UP000187455">
    <property type="component" value="Unassembled WGS sequence"/>
</dbReference>
<evidence type="ECO:0000313" key="3">
    <source>
        <dbReference type="EMBL" id="OLY77866.1"/>
    </source>
</evidence>
<reference evidence="3 4" key="1">
    <citation type="journal article" date="2016" name="Mol. Biol. Evol.">
        <title>Genome-Wide Survey of Gut Fungi (Harpellales) Reveals the First Horizontally Transferred Ubiquitin Gene from a Mosquito Host.</title>
        <authorList>
            <person name="Wang Y."/>
            <person name="White M.M."/>
            <person name="Kvist S."/>
            <person name="Moncalvo J.M."/>
        </authorList>
    </citation>
    <scope>NUCLEOTIDE SEQUENCE [LARGE SCALE GENOMIC DNA]</scope>
    <source>
        <strain evidence="3 4">ALG-7-W6</strain>
    </source>
</reference>
<protein>
    <submittedName>
        <fullName evidence="3">Succinate-semialdehyde dehydrogenase [NADP(+)] GabD</fullName>
    </submittedName>
</protein>
<accession>A0A1R0GLV2</accession>
<name>A0A1R0GLV2_9FUNG</name>
<dbReference type="GO" id="GO:0009450">
    <property type="term" value="P:gamma-aminobutyric acid catabolic process"/>
    <property type="evidence" value="ECO:0007669"/>
    <property type="project" value="TreeGrafter"/>
</dbReference>
<dbReference type="Pfam" id="PF00171">
    <property type="entry name" value="Aldedh"/>
    <property type="match status" value="1"/>
</dbReference>
<gene>
    <name evidence="3" type="ORF">AYI68_g8098</name>
</gene>
<dbReference type="InterPro" id="IPR015590">
    <property type="entry name" value="Aldehyde_DH_dom"/>
</dbReference>
<dbReference type="AlphaFoldDB" id="A0A1R0GLV2"/>
<dbReference type="STRING" id="133383.A0A1R0GLV2"/>
<dbReference type="PANTHER" id="PTHR43353">
    <property type="entry name" value="SUCCINATE-SEMIALDEHYDE DEHYDROGENASE, MITOCHONDRIAL"/>
    <property type="match status" value="1"/>
</dbReference>
<dbReference type="OrthoDB" id="310895at2759"/>
<feature type="domain" description="Aldehyde dehydrogenase" evidence="2">
    <location>
        <begin position="35"/>
        <end position="178"/>
    </location>
</feature>
<dbReference type="SUPFAM" id="SSF53720">
    <property type="entry name" value="ALDH-like"/>
    <property type="match status" value="1"/>
</dbReference>
<dbReference type="PANTHER" id="PTHR43353:SF5">
    <property type="entry name" value="SUCCINATE-SEMIALDEHYDE DEHYDROGENASE, MITOCHONDRIAL"/>
    <property type="match status" value="1"/>
</dbReference>
<feature type="non-terminal residue" evidence="3">
    <location>
        <position position="179"/>
    </location>
</feature>